<comment type="caution">
    <text evidence="2">The sequence shown here is derived from an EMBL/GenBank/DDBJ whole genome shotgun (WGS) entry which is preliminary data.</text>
</comment>
<organism evidence="2 3">
    <name type="scientific">Oopsacas minuta</name>
    <dbReference type="NCBI Taxonomy" id="111878"/>
    <lineage>
        <taxon>Eukaryota</taxon>
        <taxon>Metazoa</taxon>
        <taxon>Porifera</taxon>
        <taxon>Hexactinellida</taxon>
        <taxon>Hexasterophora</taxon>
        <taxon>Lyssacinosida</taxon>
        <taxon>Leucopsacidae</taxon>
        <taxon>Oopsacas</taxon>
    </lineage>
</organism>
<evidence type="ECO:0000256" key="1">
    <source>
        <dbReference type="SAM" id="Phobius"/>
    </source>
</evidence>
<keyword evidence="1" id="KW-0472">Membrane</keyword>
<dbReference type="Proteomes" id="UP001165289">
    <property type="component" value="Unassembled WGS sequence"/>
</dbReference>
<evidence type="ECO:0000313" key="2">
    <source>
        <dbReference type="EMBL" id="KAI6656556.1"/>
    </source>
</evidence>
<keyword evidence="1" id="KW-0812">Transmembrane</keyword>
<protein>
    <submittedName>
        <fullName evidence="2">Uncharacterized protein</fullName>
    </submittedName>
</protein>
<gene>
    <name evidence="2" type="ORF">LOD99_1351</name>
</gene>
<dbReference type="AlphaFoldDB" id="A0AAV7K5Q3"/>
<proteinExistence type="predicted"/>
<feature type="transmembrane region" description="Helical" evidence="1">
    <location>
        <begin position="77"/>
        <end position="98"/>
    </location>
</feature>
<keyword evidence="1" id="KW-1133">Transmembrane helix</keyword>
<reference evidence="2 3" key="1">
    <citation type="journal article" date="2023" name="BMC Biol.">
        <title>The compact genome of the sponge Oopsacas minuta (Hexactinellida) is lacking key metazoan core genes.</title>
        <authorList>
            <person name="Santini S."/>
            <person name="Schenkelaars Q."/>
            <person name="Jourda C."/>
            <person name="Duchesne M."/>
            <person name="Belahbib H."/>
            <person name="Rocher C."/>
            <person name="Selva M."/>
            <person name="Riesgo A."/>
            <person name="Vervoort M."/>
            <person name="Leys S.P."/>
            <person name="Kodjabachian L."/>
            <person name="Le Bivic A."/>
            <person name="Borchiellini C."/>
            <person name="Claverie J.M."/>
            <person name="Renard E."/>
        </authorList>
    </citation>
    <scope>NUCLEOTIDE SEQUENCE [LARGE SCALE GENOMIC DNA]</scope>
    <source>
        <strain evidence="2">SPO-2</strain>
    </source>
</reference>
<keyword evidence="3" id="KW-1185">Reference proteome</keyword>
<sequence>MLKVLQWCEHEIQLNDTQLSLSTSPGSLTTAHIVRGDRIEEISSRIRPTQILLNKDKPWKVDNDIWEQEFLNKNKTIWHPLLLVCYIRALFYIFPYLYSRC</sequence>
<name>A0AAV7K5Q3_9METZ</name>
<dbReference type="EMBL" id="JAKMXF010000144">
    <property type="protein sequence ID" value="KAI6656556.1"/>
    <property type="molecule type" value="Genomic_DNA"/>
</dbReference>
<evidence type="ECO:0000313" key="3">
    <source>
        <dbReference type="Proteomes" id="UP001165289"/>
    </source>
</evidence>
<accession>A0AAV7K5Q3</accession>